<name>A0AAD3A6F6_STRAG</name>
<dbReference type="InterPro" id="IPR044946">
    <property type="entry name" value="Restrct_endonuc_typeI_TRD_sf"/>
</dbReference>
<dbReference type="GO" id="GO:0003677">
    <property type="term" value="F:DNA binding"/>
    <property type="evidence" value="ECO:0007669"/>
    <property type="project" value="UniProtKB-KW"/>
</dbReference>
<dbReference type="RefSeq" id="WP_000411892.1">
    <property type="nucleotide sequence ID" value="NZ_ALSF01000034.1"/>
</dbReference>
<dbReference type="Gene3D" id="3.90.220.20">
    <property type="entry name" value="DNA methylase specificity domains"/>
    <property type="match status" value="1"/>
</dbReference>
<dbReference type="SUPFAM" id="SSF116734">
    <property type="entry name" value="DNA methylase specificity domain"/>
    <property type="match status" value="1"/>
</dbReference>
<reference evidence="3 4" key="1">
    <citation type="submission" date="2012-07" db="EMBL/GenBank/DDBJ databases">
        <authorList>
            <person name="Moroni P."/>
            <person name="Richards V.P."/>
            <person name="Durkin S.A.S."/>
            <person name="Kim M."/>
            <person name="Pavinski Bitar P.D."/>
            <person name="Stanhope M.J."/>
            <person name="Town C.D."/>
            <person name="Zadoks R.N."/>
            <person name="Venter J.C."/>
        </authorList>
    </citation>
    <scope>NUCLEOTIDE SEQUENCE [LARGE SCALE GENOMIC DNA]</scope>
    <source>
        <strain evidence="3 4">MRI Z1-216</strain>
    </source>
</reference>
<dbReference type="Proteomes" id="UP000015176">
    <property type="component" value="Unassembled WGS sequence"/>
</dbReference>
<evidence type="ECO:0000256" key="1">
    <source>
        <dbReference type="ARBA" id="ARBA00022747"/>
    </source>
</evidence>
<comment type="caution">
    <text evidence="3">The sequence shown here is derived from an EMBL/GenBank/DDBJ whole genome shotgun (WGS) entry which is preliminary data.</text>
</comment>
<protein>
    <recommendedName>
        <fullName evidence="5">Type I restriction modification DNA specificity domain-containing protein</fullName>
    </recommendedName>
</protein>
<evidence type="ECO:0000313" key="3">
    <source>
        <dbReference type="EMBL" id="EPU40948.1"/>
    </source>
</evidence>
<keyword evidence="1" id="KW-0680">Restriction system</keyword>
<evidence type="ECO:0000256" key="2">
    <source>
        <dbReference type="ARBA" id="ARBA00023125"/>
    </source>
</evidence>
<evidence type="ECO:0008006" key="5">
    <source>
        <dbReference type="Google" id="ProtNLM"/>
    </source>
</evidence>
<accession>A0AAD3A6F6</accession>
<dbReference type="GO" id="GO:0009307">
    <property type="term" value="P:DNA restriction-modification system"/>
    <property type="evidence" value="ECO:0007669"/>
    <property type="project" value="UniProtKB-KW"/>
</dbReference>
<keyword evidence="2" id="KW-0238">DNA-binding</keyword>
<proteinExistence type="predicted"/>
<dbReference type="EMBL" id="ALSF01000034">
    <property type="protein sequence ID" value="EPU40948.1"/>
    <property type="molecule type" value="Genomic_DNA"/>
</dbReference>
<dbReference type="AlphaFoldDB" id="A0AAD3A6F6"/>
<sequence>MEKIVRSIPTKNHQIKQSAIRETGRFPVVSQSQALVEGFSNDKTKILENTDSLIIFGDHTRTLKLIDFPFIIGADGVKVLQPIGISPQFLKYHLECTILFVKDRGYARHYSYLKNKIIGIPSELEQNKITKKVDLLFEKVALLKR</sequence>
<gene>
    <name evidence="3" type="ORF">SAG0164_09765</name>
</gene>
<organism evidence="3 4">
    <name type="scientific">Streptococcus agalactiae MRI Z1-216</name>
    <dbReference type="NCBI Taxonomy" id="1154879"/>
    <lineage>
        <taxon>Bacteria</taxon>
        <taxon>Bacillati</taxon>
        <taxon>Bacillota</taxon>
        <taxon>Bacilli</taxon>
        <taxon>Lactobacillales</taxon>
        <taxon>Streptococcaceae</taxon>
        <taxon>Streptococcus</taxon>
    </lineage>
</organism>
<evidence type="ECO:0000313" key="4">
    <source>
        <dbReference type="Proteomes" id="UP000015176"/>
    </source>
</evidence>